<sequence>MEDACGQVTCRAKELEHLGDKINKLEDRCFSQGDRLQKIDSVESKVRSQEDALLARIGTLETVLTARVSKLEDRLSPTALHKTTDMANADTLKALEEIELFDSCALKLYMYSLQDVICERGMGNGVTKNLPPYLVMTNQMLQKEVLCDTHTQTVEDGLEFRDEPVVTWTSTVIGRLIETISAPSLRTSGWVKKRFTASLMQYD</sequence>
<proteinExistence type="predicted"/>
<keyword evidence="2" id="KW-1185">Reference proteome</keyword>
<evidence type="ECO:0000313" key="1">
    <source>
        <dbReference type="EMBL" id="GFO06949.1"/>
    </source>
</evidence>
<gene>
    <name evidence="1" type="ORF">PoB_003345400</name>
</gene>
<dbReference type="Proteomes" id="UP000735302">
    <property type="component" value="Unassembled WGS sequence"/>
</dbReference>
<protein>
    <submittedName>
        <fullName evidence="1">Uncharacterized protein</fullName>
    </submittedName>
</protein>
<dbReference type="EMBL" id="BLXT01003829">
    <property type="protein sequence ID" value="GFO06949.1"/>
    <property type="molecule type" value="Genomic_DNA"/>
</dbReference>
<dbReference type="AlphaFoldDB" id="A0AAV4AGZ3"/>
<reference evidence="1 2" key="1">
    <citation type="journal article" date="2021" name="Elife">
        <title>Chloroplast acquisition without the gene transfer in kleptoplastic sea slugs, Plakobranchus ocellatus.</title>
        <authorList>
            <person name="Maeda T."/>
            <person name="Takahashi S."/>
            <person name="Yoshida T."/>
            <person name="Shimamura S."/>
            <person name="Takaki Y."/>
            <person name="Nagai Y."/>
            <person name="Toyoda A."/>
            <person name="Suzuki Y."/>
            <person name="Arimoto A."/>
            <person name="Ishii H."/>
            <person name="Satoh N."/>
            <person name="Nishiyama T."/>
            <person name="Hasebe M."/>
            <person name="Maruyama T."/>
            <person name="Minagawa J."/>
            <person name="Obokata J."/>
            <person name="Shigenobu S."/>
        </authorList>
    </citation>
    <scope>NUCLEOTIDE SEQUENCE [LARGE SCALE GENOMIC DNA]</scope>
</reference>
<name>A0AAV4AGZ3_9GAST</name>
<evidence type="ECO:0000313" key="2">
    <source>
        <dbReference type="Proteomes" id="UP000735302"/>
    </source>
</evidence>
<organism evidence="1 2">
    <name type="scientific">Plakobranchus ocellatus</name>
    <dbReference type="NCBI Taxonomy" id="259542"/>
    <lineage>
        <taxon>Eukaryota</taxon>
        <taxon>Metazoa</taxon>
        <taxon>Spiralia</taxon>
        <taxon>Lophotrochozoa</taxon>
        <taxon>Mollusca</taxon>
        <taxon>Gastropoda</taxon>
        <taxon>Heterobranchia</taxon>
        <taxon>Euthyneura</taxon>
        <taxon>Panpulmonata</taxon>
        <taxon>Sacoglossa</taxon>
        <taxon>Placobranchoidea</taxon>
        <taxon>Plakobranchidae</taxon>
        <taxon>Plakobranchus</taxon>
    </lineage>
</organism>
<accession>A0AAV4AGZ3</accession>
<comment type="caution">
    <text evidence="1">The sequence shown here is derived from an EMBL/GenBank/DDBJ whole genome shotgun (WGS) entry which is preliminary data.</text>
</comment>